<evidence type="ECO:0000256" key="1">
    <source>
        <dbReference type="ARBA" id="ARBA00004328"/>
    </source>
</evidence>
<evidence type="ECO:0000313" key="3">
    <source>
        <dbReference type="EMBL" id="RWA24046.1"/>
    </source>
</evidence>
<feature type="domain" description="Phage capsid-like C-terminal" evidence="2">
    <location>
        <begin position="46"/>
        <end position="264"/>
    </location>
</feature>
<organism evidence="3 4">
    <name type="scientific">Mycolicibacterium elephantis DSM 44368</name>
    <dbReference type="NCBI Taxonomy" id="1335622"/>
    <lineage>
        <taxon>Bacteria</taxon>
        <taxon>Bacillati</taxon>
        <taxon>Actinomycetota</taxon>
        <taxon>Actinomycetes</taxon>
        <taxon>Mycobacteriales</taxon>
        <taxon>Mycobacteriaceae</taxon>
        <taxon>Mycolicibacterium</taxon>
    </lineage>
</organism>
<accession>A0A439E0U5</accession>
<dbReference type="EMBL" id="ATDN01000001">
    <property type="protein sequence ID" value="RWA24046.1"/>
    <property type="molecule type" value="Genomic_DNA"/>
</dbReference>
<dbReference type="AlphaFoldDB" id="A0A439E0U5"/>
<protein>
    <recommendedName>
        <fullName evidence="2">Phage capsid-like C-terminal domain-containing protein</fullName>
    </recommendedName>
</protein>
<sequence length="275" mass="28823">MTLITTTTADKAWAPDVHTFAAEDVTPDALILRTATVSGEIDGDEPSLRVAYVSDADTADYVDEGAEITEDDPALDEVTIQTKKISRLVQVSSEQHRKPRTAEQLAHSVARDLVAKADRSYLGDADPVGLLNAAGVVDGGAIGTSLDALIDLVAQLEANGATPGAIVLDPLGWAEFRKLKVETDSNASLLGAGTTDAQALVLSLPVLRSRFIPAHSGLVVDPAAIAAAVGPVRIATSEHALFASDSVQIRATWRIGWKPVRADRLGKFTIGEAGS</sequence>
<evidence type="ECO:0000313" key="4">
    <source>
        <dbReference type="Proteomes" id="UP000287177"/>
    </source>
</evidence>
<comment type="caution">
    <text evidence="3">The sequence shown here is derived from an EMBL/GenBank/DDBJ whole genome shotgun (WGS) entry which is preliminary data.</text>
</comment>
<gene>
    <name evidence="3" type="ORF">MELE44368_02205</name>
</gene>
<proteinExistence type="predicted"/>
<dbReference type="InterPro" id="IPR024455">
    <property type="entry name" value="Phage_capsid"/>
</dbReference>
<comment type="subcellular location">
    <subcellularLocation>
        <location evidence="1">Virion</location>
    </subcellularLocation>
</comment>
<dbReference type="Proteomes" id="UP000287177">
    <property type="component" value="Unassembled WGS sequence"/>
</dbReference>
<reference evidence="3 4" key="1">
    <citation type="submission" date="2013-06" db="EMBL/GenBank/DDBJ databases">
        <title>The draft sequence of the Mycobacterium elephantis genome.</title>
        <authorList>
            <person name="Pettersson F.B."/>
            <person name="Das S."/>
            <person name="Dasgupta S."/>
            <person name="Bhattacharya A."/>
            <person name="Kirsebom L.A."/>
        </authorList>
    </citation>
    <scope>NUCLEOTIDE SEQUENCE [LARGE SCALE GENOMIC DNA]</scope>
    <source>
        <strain evidence="3 4">DSM 44368</strain>
    </source>
</reference>
<dbReference type="RefSeq" id="WP_128106961.1">
    <property type="nucleotide sequence ID" value="NZ_ATDN01000001.1"/>
</dbReference>
<keyword evidence="4" id="KW-1185">Reference proteome</keyword>
<dbReference type="Gene3D" id="3.30.2320.10">
    <property type="entry name" value="hypothetical protein PF0899 domain"/>
    <property type="match status" value="1"/>
</dbReference>
<dbReference type="SUPFAM" id="SSF56563">
    <property type="entry name" value="Major capsid protein gp5"/>
    <property type="match status" value="1"/>
</dbReference>
<dbReference type="NCBIfam" id="TIGR01554">
    <property type="entry name" value="major_cap_HK97"/>
    <property type="match status" value="1"/>
</dbReference>
<name>A0A439E0U5_9MYCO</name>
<dbReference type="Gene3D" id="3.30.2400.10">
    <property type="entry name" value="Major capsid protein gp5"/>
    <property type="match status" value="1"/>
</dbReference>
<evidence type="ECO:0000259" key="2">
    <source>
        <dbReference type="Pfam" id="PF05065"/>
    </source>
</evidence>
<dbReference type="InterPro" id="IPR054612">
    <property type="entry name" value="Phage_capsid-like_C"/>
</dbReference>
<dbReference type="Pfam" id="PF05065">
    <property type="entry name" value="Phage_capsid"/>
    <property type="match status" value="1"/>
</dbReference>